<dbReference type="STRING" id="387005.A0A183HTX2"/>
<organism evidence="4">
    <name type="scientific">Onchocerca flexuosa</name>
    <dbReference type="NCBI Taxonomy" id="387005"/>
    <lineage>
        <taxon>Eukaryota</taxon>
        <taxon>Metazoa</taxon>
        <taxon>Ecdysozoa</taxon>
        <taxon>Nematoda</taxon>
        <taxon>Chromadorea</taxon>
        <taxon>Rhabditida</taxon>
        <taxon>Spirurina</taxon>
        <taxon>Spiruromorpha</taxon>
        <taxon>Filarioidea</taxon>
        <taxon>Onchocercidae</taxon>
        <taxon>Onchocerca</taxon>
    </lineage>
</organism>
<proteinExistence type="predicted"/>
<evidence type="ECO:0000313" key="3">
    <source>
        <dbReference type="Proteomes" id="UP000267606"/>
    </source>
</evidence>
<protein>
    <submittedName>
        <fullName evidence="4">Nucleotide exchange factor GrpE</fullName>
    </submittedName>
</protein>
<feature type="compositionally biased region" description="Basic and acidic residues" evidence="1">
    <location>
        <begin position="1"/>
        <end position="13"/>
    </location>
</feature>
<reference evidence="2 3" key="2">
    <citation type="submission" date="2018-11" db="EMBL/GenBank/DDBJ databases">
        <authorList>
            <consortium name="Pathogen Informatics"/>
        </authorList>
    </citation>
    <scope>NUCLEOTIDE SEQUENCE [LARGE SCALE GENOMIC DNA]</scope>
</reference>
<gene>
    <name evidence="2" type="ORF">OFLC_LOCUS10933</name>
</gene>
<dbReference type="WBParaSite" id="OFLC_0001093401-mRNA-1">
    <property type="protein sequence ID" value="OFLC_0001093401-mRNA-1"/>
    <property type="gene ID" value="OFLC_0001093401"/>
</dbReference>
<evidence type="ECO:0000256" key="1">
    <source>
        <dbReference type="SAM" id="MobiDB-lite"/>
    </source>
</evidence>
<name>A0A183HTX2_9BILA</name>
<reference evidence="4" key="1">
    <citation type="submission" date="2016-06" db="UniProtKB">
        <authorList>
            <consortium name="WormBaseParasite"/>
        </authorList>
    </citation>
    <scope>IDENTIFICATION</scope>
</reference>
<dbReference type="Proteomes" id="UP000267606">
    <property type="component" value="Unassembled WGS sequence"/>
</dbReference>
<sequence length="40" mass="4561">MVSIPKGKEKDMEYSAPKSQKLTDLDEEGIKEGEVFDHNH</sequence>
<accession>A0A183HTX2</accession>
<feature type="region of interest" description="Disordered" evidence="1">
    <location>
        <begin position="1"/>
        <end position="40"/>
    </location>
</feature>
<evidence type="ECO:0000313" key="4">
    <source>
        <dbReference type="WBParaSite" id="OFLC_0001093401-mRNA-1"/>
    </source>
</evidence>
<dbReference type="EMBL" id="UZAJ01015171">
    <property type="protein sequence ID" value="VDO72497.1"/>
    <property type="molecule type" value="Genomic_DNA"/>
</dbReference>
<dbReference type="AlphaFoldDB" id="A0A183HTX2"/>
<evidence type="ECO:0000313" key="2">
    <source>
        <dbReference type="EMBL" id="VDO72497.1"/>
    </source>
</evidence>
<feature type="compositionally biased region" description="Basic and acidic residues" evidence="1">
    <location>
        <begin position="21"/>
        <end position="40"/>
    </location>
</feature>
<keyword evidence="3" id="KW-1185">Reference proteome</keyword>